<dbReference type="InterPro" id="IPR000172">
    <property type="entry name" value="GMC_OxRdtase_N"/>
</dbReference>
<keyword evidence="4" id="KW-0274">FAD</keyword>
<dbReference type="InterPro" id="IPR017900">
    <property type="entry name" value="4Fe4S_Fe_S_CS"/>
</dbReference>
<dbReference type="InterPro" id="IPR036188">
    <property type="entry name" value="FAD/NAD-bd_sf"/>
</dbReference>
<evidence type="ECO:0000259" key="8">
    <source>
        <dbReference type="Pfam" id="PF00732"/>
    </source>
</evidence>
<comment type="similarity">
    <text evidence="1">Belongs to the GMC oxidoreductase family.</text>
</comment>
<proteinExistence type="inferred from homology"/>
<keyword evidence="5 10" id="KW-0560">Oxidoreductase</keyword>
<dbReference type="STRING" id="1454003.AW10_00598"/>
<dbReference type="GO" id="GO:0050660">
    <property type="term" value="F:flavin adenine dinucleotide binding"/>
    <property type="evidence" value="ECO:0007669"/>
    <property type="project" value="InterPro"/>
</dbReference>
<dbReference type="Proteomes" id="UP000021816">
    <property type="component" value="Unassembled WGS sequence"/>
</dbReference>
<evidence type="ECO:0000313" key="10">
    <source>
        <dbReference type="EMBL" id="EXI82490.1"/>
    </source>
</evidence>
<dbReference type="PANTHER" id="PTHR46056:SF12">
    <property type="entry name" value="LONG-CHAIN-ALCOHOL OXIDASE"/>
    <property type="match status" value="1"/>
</dbReference>
<dbReference type="PROSITE" id="PS00198">
    <property type="entry name" value="4FE4S_FER_1"/>
    <property type="match status" value="1"/>
</dbReference>
<dbReference type="SUPFAM" id="SSF54373">
    <property type="entry name" value="FAD-linked reductases, C-terminal domain"/>
    <property type="match status" value="1"/>
</dbReference>
<evidence type="ECO:0000256" key="2">
    <source>
        <dbReference type="ARBA" id="ARBA00022630"/>
    </source>
</evidence>
<dbReference type="PATRIC" id="fig|1454003.3.peg.610"/>
<feature type="domain" description="Glucose-methanol-choline oxidoreductase C-terminal" evidence="9">
    <location>
        <begin position="417"/>
        <end position="538"/>
    </location>
</feature>
<evidence type="ECO:0000256" key="6">
    <source>
        <dbReference type="ARBA" id="ARBA00023004"/>
    </source>
</evidence>
<keyword evidence="6" id="KW-0408">Iron</keyword>
<dbReference type="EMBL" id="JEMX01000011">
    <property type="protein sequence ID" value="EXI82490.1"/>
    <property type="molecule type" value="Genomic_DNA"/>
</dbReference>
<organism evidence="10 11">
    <name type="scientific">Candidatus Accumulibacter appositus</name>
    <dbReference type="NCBI Taxonomy" id="1454003"/>
    <lineage>
        <taxon>Bacteria</taxon>
        <taxon>Pseudomonadati</taxon>
        <taxon>Pseudomonadota</taxon>
        <taxon>Betaproteobacteria</taxon>
        <taxon>Candidatus Accumulibacter</taxon>
    </lineage>
</organism>
<dbReference type="Gene3D" id="3.50.50.60">
    <property type="entry name" value="FAD/NAD(P)-binding domain"/>
    <property type="match status" value="3"/>
</dbReference>
<dbReference type="Pfam" id="PF00732">
    <property type="entry name" value="GMC_oxred_N"/>
    <property type="match status" value="1"/>
</dbReference>
<dbReference type="SUPFAM" id="SSF51905">
    <property type="entry name" value="FAD/NAD(P)-binding domain"/>
    <property type="match status" value="1"/>
</dbReference>
<dbReference type="AlphaFoldDB" id="A0A011Q014"/>
<reference evidence="10 11" key="1">
    <citation type="submission" date="2014-02" db="EMBL/GenBank/DDBJ databases">
        <title>Expanding our view of genomic diversity in Candidatus Accumulibacter clades.</title>
        <authorList>
            <person name="Skennerton C.T."/>
            <person name="Barr J.J."/>
            <person name="Slater F.R."/>
            <person name="Bond P.L."/>
            <person name="Tyson G.W."/>
        </authorList>
    </citation>
    <scope>NUCLEOTIDE SEQUENCE [LARGE SCALE GENOMIC DNA]</scope>
    <source>
        <strain evidence="11">BA-92</strain>
    </source>
</reference>
<dbReference type="PANTHER" id="PTHR46056">
    <property type="entry name" value="LONG-CHAIN-ALCOHOL OXIDASE"/>
    <property type="match status" value="1"/>
</dbReference>
<comment type="caution">
    <text evidence="10">The sequence shown here is derived from an EMBL/GenBank/DDBJ whole genome shotgun (WGS) entry which is preliminary data.</text>
</comment>
<protein>
    <submittedName>
        <fullName evidence="10">6'''-hydroxyparomomycin C oxidase</fullName>
        <ecNumber evidence="10">1.1.3.-</ecNumber>
    </submittedName>
</protein>
<dbReference type="GO" id="GO:0016614">
    <property type="term" value="F:oxidoreductase activity, acting on CH-OH group of donors"/>
    <property type="evidence" value="ECO:0007669"/>
    <property type="project" value="InterPro"/>
</dbReference>
<dbReference type="Pfam" id="PF13450">
    <property type="entry name" value="NAD_binding_8"/>
    <property type="match status" value="1"/>
</dbReference>
<evidence type="ECO:0000256" key="4">
    <source>
        <dbReference type="ARBA" id="ARBA00022827"/>
    </source>
</evidence>
<dbReference type="Pfam" id="PF05199">
    <property type="entry name" value="GMC_oxred_C"/>
    <property type="match status" value="1"/>
</dbReference>
<gene>
    <name evidence="10" type="primary">livQ_1</name>
    <name evidence="10" type="ORF">AW10_00598</name>
</gene>
<dbReference type="EC" id="1.1.3.-" evidence="10"/>
<evidence type="ECO:0000256" key="3">
    <source>
        <dbReference type="ARBA" id="ARBA00022723"/>
    </source>
</evidence>
<evidence type="ECO:0000256" key="1">
    <source>
        <dbReference type="ARBA" id="ARBA00010790"/>
    </source>
</evidence>
<evidence type="ECO:0000313" key="11">
    <source>
        <dbReference type="Proteomes" id="UP000021816"/>
    </source>
</evidence>
<accession>A0A011Q014</accession>
<keyword evidence="2" id="KW-0285">Flavoprotein</keyword>
<evidence type="ECO:0000259" key="9">
    <source>
        <dbReference type="Pfam" id="PF05199"/>
    </source>
</evidence>
<evidence type="ECO:0000256" key="7">
    <source>
        <dbReference type="ARBA" id="ARBA00023014"/>
    </source>
</evidence>
<keyword evidence="7" id="KW-0411">Iron-sulfur</keyword>
<dbReference type="GO" id="GO:0051536">
    <property type="term" value="F:iron-sulfur cluster binding"/>
    <property type="evidence" value="ECO:0007669"/>
    <property type="project" value="UniProtKB-KW"/>
</dbReference>
<dbReference type="InterPro" id="IPR007867">
    <property type="entry name" value="GMC_OxRtase_C"/>
</dbReference>
<keyword evidence="3" id="KW-0479">Metal-binding</keyword>
<feature type="domain" description="Glucose-methanol-choline oxidoreductase N-terminal" evidence="8">
    <location>
        <begin position="177"/>
        <end position="322"/>
    </location>
</feature>
<sequence>MEADVVIVGAGAGGAACAWALASHGVRVLLLESGGEYLPAHDNRLHLADWEQHPFPDDDKHTLPYRFGPLQPLQLQWDQLRSWSHVFGRRVGANRRAQKYHHVRGVGGSTLHFSGEAHRLNPAAMQMHTRFAVAADWPLTYEQLEPFYVIAEQLIGVAGDSHDPLRPRSRDYPLPAHDHSYASQKIGLGCRKLGMSWTANPLAILSRPWQGRPACNYCGQCARGCPRGDKGTADLTFVARAVATGNCLLRSGCHVSGIKPGGDDRVEQVRWIDVQGAEHAVTARVLIIACGAVQTPRLLLSVNDAAAPRGLANESGQVGRNFMETLAWGSSALHPEALGSHRGVPADGICWDFNAPDAVPGAPGGVRFNVGMAEADLAGPINYARRVAAGWGHVHRANMKKSFGHVLSVGSIGEFLPNDGSYIDLDPGAPDQYGQPVARIFSRVDEPELRRLDFMARKCREILAAAGCDRPFEEFGTYDTFSATHVFGSCRMGRDARSSVVDENCRSHRWRNLYIADASVFPSSGGGESPSLTIAALAIRVGAHVRDRLAAREL</sequence>
<name>A0A011Q014_9PROT</name>
<evidence type="ECO:0000256" key="5">
    <source>
        <dbReference type="ARBA" id="ARBA00023002"/>
    </source>
</evidence>
<dbReference type="GO" id="GO:0046872">
    <property type="term" value="F:metal ion binding"/>
    <property type="evidence" value="ECO:0007669"/>
    <property type="project" value="UniProtKB-KW"/>
</dbReference>